<comment type="caution">
    <text evidence="1">The sequence shown here is derived from an EMBL/GenBank/DDBJ whole genome shotgun (WGS) entry which is preliminary data.</text>
</comment>
<name>A0A4R6FY00_9SPHN</name>
<evidence type="ECO:0000313" key="1">
    <source>
        <dbReference type="EMBL" id="TDN86879.1"/>
    </source>
</evidence>
<proteinExistence type="predicted"/>
<reference evidence="1 2" key="1">
    <citation type="submission" date="2019-03" db="EMBL/GenBank/DDBJ databases">
        <title>Genomic Encyclopedia of Type Strains, Phase IV (KMG-IV): sequencing the most valuable type-strain genomes for metagenomic binning, comparative biology and taxonomic classification.</title>
        <authorList>
            <person name="Goeker M."/>
        </authorList>
    </citation>
    <scope>NUCLEOTIDE SEQUENCE [LARGE SCALE GENOMIC DNA]</scope>
    <source>
        <strain evidence="1 2">DSM 25059</strain>
    </source>
</reference>
<dbReference type="Proteomes" id="UP000295493">
    <property type="component" value="Unassembled WGS sequence"/>
</dbReference>
<sequence length="252" mass="27927">MRDSFYFGIPLISAAAANDWQRVNQLLRDTLHSVQAQEDGNFRVIIVGDDAPIGWREGFGQDERFVFVAANAARSAPTGANDDAGVKRWMIRKWVKDAGGGLLMLLDADDLVDRATVRMARERMRGDVRAAVIGKGVAIDWVSGYALELPHAEVYEGAFHTLCGSSTIARIAPNDDPFDALGSHHRWPENAAEQEIDLIRLALWGGYRVNSDQNHSETHGPYAAWRQWFNRAVVEHGAPLSPALQHRLAFTA</sequence>
<organism evidence="1 2">
    <name type="scientific">Stakelama pacifica</name>
    <dbReference type="NCBI Taxonomy" id="517720"/>
    <lineage>
        <taxon>Bacteria</taxon>
        <taxon>Pseudomonadati</taxon>
        <taxon>Pseudomonadota</taxon>
        <taxon>Alphaproteobacteria</taxon>
        <taxon>Sphingomonadales</taxon>
        <taxon>Sphingomonadaceae</taxon>
        <taxon>Stakelama</taxon>
    </lineage>
</organism>
<evidence type="ECO:0000313" key="2">
    <source>
        <dbReference type="Proteomes" id="UP000295493"/>
    </source>
</evidence>
<dbReference type="SUPFAM" id="SSF53448">
    <property type="entry name" value="Nucleotide-diphospho-sugar transferases"/>
    <property type="match status" value="1"/>
</dbReference>
<dbReference type="AlphaFoldDB" id="A0A4R6FY00"/>
<evidence type="ECO:0008006" key="3">
    <source>
        <dbReference type="Google" id="ProtNLM"/>
    </source>
</evidence>
<protein>
    <recommendedName>
        <fullName evidence="3">Glycosyl transferase family 2</fullName>
    </recommendedName>
</protein>
<dbReference type="Gene3D" id="3.90.550.10">
    <property type="entry name" value="Spore Coat Polysaccharide Biosynthesis Protein SpsA, Chain A"/>
    <property type="match status" value="1"/>
</dbReference>
<dbReference type="InterPro" id="IPR029044">
    <property type="entry name" value="Nucleotide-diphossugar_trans"/>
</dbReference>
<dbReference type="EMBL" id="SNWD01000001">
    <property type="protein sequence ID" value="TDN86879.1"/>
    <property type="molecule type" value="Genomic_DNA"/>
</dbReference>
<dbReference type="RefSeq" id="WP_133494046.1">
    <property type="nucleotide sequence ID" value="NZ_BMLU01000001.1"/>
</dbReference>
<keyword evidence="2" id="KW-1185">Reference proteome</keyword>
<accession>A0A4R6FY00</accession>
<dbReference type="OrthoDB" id="9813349at2"/>
<gene>
    <name evidence="1" type="ORF">EV664_101457</name>
</gene>